<keyword evidence="2" id="KW-1185">Reference proteome</keyword>
<protein>
    <submittedName>
        <fullName evidence="1">Uncharacterized protein</fullName>
    </submittedName>
</protein>
<dbReference type="InterPro" id="IPR006175">
    <property type="entry name" value="YjgF/YER057c/UK114"/>
</dbReference>
<evidence type="ECO:0000313" key="2">
    <source>
        <dbReference type="Proteomes" id="UP000253153"/>
    </source>
</evidence>
<accession>A0A366RR05</accession>
<evidence type="ECO:0000313" key="1">
    <source>
        <dbReference type="EMBL" id="RBR19533.1"/>
    </source>
</evidence>
<comment type="caution">
    <text evidence="1">The sequence shown here is derived from an EMBL/GenBank/DDBJ whole genome shotgun (WGS) entry which is preliminary data.</text>
</comment>
<dbReference type="OrthoDB" id="309640at2759"/>
<dbReference type="InterPro" id="IPR035959">
    <property type="entry name" value="RutC-like_sf"/>
</dbReference>
<reference evidence="1 2" key="1">
    <citation type="submission" date="2018-06" db="EMBL/GenBank/DDBJ databases">
        <title>Fusarium incarnatum-equiseti species complex species 28.</title>
        <authorList>
            <person name="Gardiner D.M."/>
        </authorList>
    </citation>
    <scope>NUCLEOTIDE SEQUENCE [LARGE SCALE GENOMIC DNA]</scope>
    <source>
        <strain evidence="1 2">FIESC_28</strain>
    </source>
</reference>
<proteinExistence type="predicted"/>
<dbReference type="SUPFAM" id="SSF55298">
    <property type="entry name" value="YjgF-like"/>
    <property type="match status" value="1"/>
</dbReference>
<dbReference type="AlphaFoldDB" id="A0A366RR05"/>
<organism evidence="1 2">
    <name type="scientific">Fusarium coffeatum</name>
    <dbReference type="NCBI Taxonomy" id="231269"/>
    <lineage>
        <taxon>Eukaryota</taxon>
        <taxon>Fungi</taxon>
        <taxon>Dikarya</taxon>
        <taxon>Ascomycota</taxon>
        <taxon>Pezizomycotina</taxon>
        <taxon>Sordariomycetes</taxon>
        <taxon>Hypocreomycetidae</taxon>
        <taxon>Hypocreales</taxon>
        <taxon>Nectriaceae</taxon>
        <taxon>Fusarium</taxon>
        <taxon>Fusarium incarnatum-equiseti species complex</taxon>
    </lineage>
</organism>
<dbReference type="Pfam" id="PF01042">
    <property type="entry name" value="Ribonuc_L-PSP"/>
    <property type="match status" value="1"/>
</dbReference>
<dbReference type="CDD" id="cd06152">
    <property type="entry name" value="YjgF_YER057c_UK114_like_4"/>
    <property type="match status" value="1"/>
</dbReference>
<dbReference type="RefSeq" id="XP_031016225.1">
    <property type="nucleotide sequence ID" value="XM_031159673.1"/>
</dbReference>
<name>A0A366RR05_9HYPO</name>
<dbReference type="Proteomes" id="UP000253153">
    <property type="component" value="Unassembled WGS sequence"/>
</dbReference>
<dbReference type="PANTHER" id="PTHR11803:SF39">
    <property type="entry name" value="2-IMINOBUTANOATE_2-IMINOPROPANOATE DEAMINASE"/>
    <property type="match status" value="1"/>
</dbReference>
<dbReference type="GO" id="GO:0005739">
    <property type="term" value="C:mitochondrion"/>
    <property type="evidence" value="ECO:0007669"/>
    <property type="project" value="TreeGrafter"/>
</dbReference>
<dbReference type="GO" id="GO:0005829">
    <property type="term" value="C:cytosol"/>
    <property type="evidence" value="ECO:0007669"/>
    <property type="project" value="TreeGrafter"/>
</dbReference>
<gene>
    <name evidence="1" type="ORF">FIESC28_05528</name>
</gene>
<dbReference type="GeneID" id="41994969"/>
<dbReference type="GO" id="GO:0019239">
    <property type="term" value="F:deaminase activity"/>
    <property type="evidence" value="ECO:0007669"/>
    <property type="project" value="TreeGrafter"/>
</dbReference>
<dbReference type="EMBL" id="QKXC01000113">
    <property type="protein sequence ID" value="RBR19533.1"/>
    <property type="molecule type" value="Genomic_DNA"/>
</dbReference>
<sequence length="142" mass="15968">MSHLTYSVYEGEGEYLSNFLRYSQAVRVGDRIEISGQGGWSLKDGELSFPESDLEQIDQAFHNVEKALKASGGKGWEQVYRVNSYHTEITPEVGQRMSENFKKWMPNHKVIWTEIGVAQLGVPEMKVEIEVVAIDSEGASKA</sequence>
<dbReference type="PANTHER" id="PTHR11803">
    <property type="entry name" value="2-IMINOBUTANOATE/2-IMINOPROPANOATE DEAMINASE RIDA"/>
    <property type="match status" value="1"/>
</dbReference>
<dbReference type="Gene3D" id="3.30.1330.40">
    <property type="entry name" value="RutC-like"/>
    <property type="match status" value="1"/>
</dbReference>